<feature type="signal peptide" evidence="1">
    <location>
        <begin position="1"/>
        <end position="19"/>
    </location>
</feature>
<dbReference type="Gene3D" id="1.10.890.40">
    <property type="match status" value="1"/>
</dbReference>
<reference evidence="2 3" key="1">
    <citation type="submission" date="2018-03" db="EMBL/GenBank/DDBJ databases">
        <title>Whole genome sequencing of Histamine producing bacteria.</title>
        <authorList>
            <person name="Butler K."/>
        </authorList>
    </citation>
    <scope>NUCLEOTIDE SEQUENCE [LARGE SCALE GENOMIC DNA]</scope>
    <source>
        <strain evidence="2 3">DSM 19138</strain>
    </source>
</reference>
<name>A0A2T3NHE8_9GAMM</name>
<protein>
    <submittedName>
        <fullName evidence="2">Uncharacterized protein</fullName>
    </submittedName>
</protein>
<gene>
    <name evidence="2" type="ORF">C9J01_08100</name>
</gene>
<organism evidence="2 3">
    <name type="scientific">Photobacterium rosenbergii</name>
    <dbReference type="NCBI Taxonomy" id="294936"/>
    <lineage>
        <taxon>Bacteria</taxon>
        <taxon>Pseudomonadati</taxon>
        <taxon>Pseudomonadota</taxon>
        <taxon>Gammaproteobacteria</taxon>
        <taxon>Vibrionales</taxon>
        <taxon>Vibrionaceae</taxon>
        <taxon>Photobacterium</taxon>
    </lineage>
</organism>
<proteinExistence type="predicted"/>
<evidence type="ECO:0000313" key="2">
    <source>
        <dbReference type="EMBL" id="PSW14390.1"/>
    </source>
</evidence>
<dbReference type="RefSeq" id="WP_107297634.1">
    <property type="nucleotide sequence ID" value="NZ_PYMB01000002.1"/>
</dbReference>
<dbReference type="EMBL" id="PYMB01000002">
    <property type="protein sequence ID" value="PSW14390.1"/>
    <property type="molecule type" value="Genomic_DNA"/>
</dbReference>
<dbReference type="AlphaFoldDB" id="A0A2T3NHE8"/>
<keyword evidence="1" id="KW-0732">Signal</keyword>
<comment type="caution">
    <text evidence="2">The sequence shown here is derived from an EMBL/GenBank/DDBJ whole genome shotgun (WGS) entry which is preliminary data.</text>
</comment>
<accession>A0A2T3NHE8</accession>
<dbReference type="OrthoDB" id="5829570at2"/>
<dbReference type="Proteomes" id="UP000241346">
    <property type="component" value="Unassembled WGS sequence"/>
</dbReference>
<sequence>MMKMIFLLLSIVLSASAHTQEVAWTGMKTDKLIAISEQGDRGFQYAMIYILGVVDGMEGQRAIYQEAAYRVDNGTTNQEITSKVLETLKQLGHRREPAGKLVIHAYIKSYCEDFMYE</sequence>
<evidence type="ECO:0000256" key="1">
    <source>
        <dbReference type="SAM" id="SignalP"/>
    </source>
</evidence>
<feature type="chain" id="PRO_5015394075" evidence="1">
    <location>
        <begin position="20"/>
        <end position="117"/>
    </location>
</feature>
<evidence type="ECO:0000313" key="3">
    <source>
        <dbReference type="Proteomes" id="UP000241346"/>
    </source>
</evidence>